<dbReference type="Proteomes" id="UP001202961">
    <property type="component" value="Unassembled WGS sequence"/>
</dbReference>
<dbReference type="Gene3D" id="3.90.950.20">
    <property type="entry name" value="CinA-like"/>
    <property type="match status" value="1"/>
</dbReference>
<dbReference type="EMBL" id="JAMQBK010000059">
    <property type="protein sequence ID" value="MCM2372973.1"/>
    <property type="molecule type" value="Genomic_DNA"/>
</dbReference>
<organism evidence="2 3">
    <name type="scientific">Aporhodopirellula aestuarii</name>
    <dbReference type="NCBI Taxonomy" id="2950107"/>
    <lineage>
        <taxon>Bacteria</taxon>
        <taxon>Pseudomonadati</taxon>
        <taxon>Planctomycetota</taxon>
        <taxon>Planctomycetia</taxon>
        <taxon>Pirellulales</taxon>
        <taxon>Pirellulaceae</taxon>
        <taxon>Aporhodopirellula</taxon>
    </lineage>
</organism>
<gene>
    <name evidence="2" type="ORF">NB063_20355</name>
</gene>
<protein>
    <submittedName>
        <fullName evidence="2">Nicotinamide-nucleotide amidohydrolase family protein</fullName>
    </submittedName>
</protein>
<dbReference type="Pfam" id="PF02464">
    <property type="entry name" value="CinA"/>
    <property type="match status" value="1"/>
</dbReference>
<feature type="domain" description="CinA C-terminal" evidence="1">
    <location>
        <begin position="11"/>
        <end position="130"/>
    </location>
</feature>
<comment type="caution">
    <text evidence="2">The sequence shown here is derived from an EMBL/GenBank/DDBJ whole genome shotgun (WGS) entry which is preliminary data.</text>
</comment>
<dbReference type="SUPFAM" id="SSF142433">
    <property type="entry name" value="CinA-like"/>
    <property type="match status" value="1"/>
</dbReference>
<evidence type="ECO:0000259" key="1">
    <source>
        <dbReference type="Pfam" id="PF02464"/>
    </source>
</evidence>
<sequence length="173" mass="18594">MTVPSVFADASTLVDRFRESGWRLALAESCTCGMAAAMIGRVAGASDVFCGSAVTYRESAKSEWLGVDPGTLRQFAAESRQTTDEMAGCLLRRTSEADWGAAITGHLGPGAPLEIDGHVFVSLANRERGASEGRLVANREFVLASETRIERQIEAAEIMIRWILNETVGRVGS</sequence>
<dbReference type="InterPro" id="IPR008136">
    <property type="entry name" value="CinA_C"/>
</dbReference>
<dbReference type="RefSeq" id="WP_250930606.1">
    <property type="nucleotide sequence ID" value="NZ_JAMQBK010000059.1"/>
</dbReference>
<keyword evidence="3" id="KW-1185">Reference proteome</keyword>
<accession>A0ABT0U7Q0</accession>
<proteinExistence type="predicted"/>
<evidence type="ECO:0000313" key="3">
    <source>
        <dbReference type="Proteomes" id="UP001202961"/>
    </source>
</evidence>
<name>A0ABT0U7Q0_9BACT</name>
<dbReference type="NCBIfam" id="TIGR00199">
    <property type="entry name" value="PncC_domain"/>
    <property type="match status" value="1"/>
</dbReference>
<dbReference type="InterPro" id="IPR036653">
    <property type="entry name" value="CinA-like_C"/>
</dbReference>
<reference evidence="2 3" key="1">
    <citation type="journal article" date="2022" name="Syst. Appl. Microbiol.">
        <title>Rhodopirellula aestuarii sp. nov., a novel member of the genus Rhodopirellula isolated from brackish sediments collected in the Tagus River estuary, Portugal.</title>
        <authorList>
            <person name="Vitorino I.R."/>
            <person name="Klimek D."/>
            <person name="Calusinska M."/>
            <person name="Lobo-da-Cunha A."/>
            <person name="Vasconcelos V."/>
            <person name="Lage O.M."/>
        </authorList>
    </citation>
    <scope>NUCLEOTIDE SEQUENCE [LARGE SCALE GENOMIC DNA]</scope>
    <source>
        <strain evidence="2 3">ICT_H3.1</strain>
    </source>
</reference>
<evidence type="ECO:0000313" key="2">
    <source>
        <dbReference type="EMBL" id="MCM2372973.1"/>
    </source>
</evidence>